<evidence type="ECO:0000256" key="4">
    <source>
        <dbReference type="SAM" id="MobiDB-lite"/>
    </source>
</evidence>
<dbReference type="PROSITE" id="PS50297">
    <property type="entry name" value="ANK_REP_REGION"/>
    <property type="match status" value="3"/>
</dbReference>
<accession>S8BEN8</accession>
<keyword evidence="1" id="KW-0677">Repeat</keyword>
<evidence type="ECO:0000256" key="3">
    <source>
        <dbReference type="PROSITE-ProRule" id="PRU00023"/>
    </source>
</evidence>
<dbReference type="Pfam" id="PF12796">
    <property type="entry name" value="Ank_2"/>
    <property type="match status" value="5"/>
</dbReference>
<sequence>MPPATEEAIRAVAAMATTLGNKISVHMLNYLSTTQDLPDGFRELSHTFLDTCRTLWAIETGITELTAANRSLPEIVIDEIQKKFVAAYRDFQQLDKVILKLVQWEHRGTLGKLQRGWSRPGHELNRIHESLKKNNETLQISGMAFHWSMKEAHPEEAVGIGYASLAAALDRISKGRSVMGINQTKSVKSNESVSKKSSGSVRSSPSVPPKEPGYVRHGSPSVAEEYVPTFASQDSESAIDDMSSVLSLNEFLVSQPSRDVKVPSTIEYRALPVRPAQGSSAGSTANNSLRRPSESDTGLRPREKPSMSTLNGYLMSQHVPSSSMISGTPNPRNSLTFAIQERNHILLQRLLANGMSPDRHENIHPLNEAIIQRDLESAQLLLQFKANPNIPDSHGQTPLLLAVEQSFIEGATLLLQHGADVNYRAQAELDSPLTSSVFRGSPTLVQTLLAYGGKPNEEIHNDTTLLIDSIRHGASQKIISILLDAGCNPDLKDKHGKTALCEAVLKDQPAIVTSLLDHHANPNLPGPEHALWSAVHRPDCLRILLARGADIKKTPGLMEQATSVNSIDAVRVLLQAGVDPNLKKDGVYTPLCSAIRDDRPDILELLLSHGADANVMASEYPAWKCISHDRLQYLPQLLAAGADLRKPPGIAESAVHWNHMKALQWVIEHGASPNDRNSEGHTALTTAIRENRMEMIDWLLAHGADPNIRGQDWPIYMATQSSEVLRMILPVTQNLSAHKGVMEKAVQSGYLESVKLLLAAGAGVEWKNGGVFSPLTTALREHHFDIVRFLLNEAGADPNAPGEHLPLVKAIRRRKGDDFSMIKLLIDKGANPNLCYRDWNAIMQAIENRDLPLLEILVGRGGPVDFTQRDETGQTVLEMAESSGWPEGTELLLKGSLQ</sequence>
<dbReference type="EMBL" id="KB644415">
    <property type="protein sequence ID" value="EPS33532.1"/>
    <property type="molecule type" value="Genomic_DNA"/>
</dbReference>
<protein>
    <submittedName>
        <fullName evidence="5">Uncharacterized protein</fullName>
    </submittedName>
</protein>
<dbReference type="PANTHER" id="PTHR24198:SF165">
    <property type="entry name" value="ANKYRIN REPEAT-CONTAINING PROTEIN-RELATED"/>
    <property type="match status" value="1"/>
</dbReference>
<organism evidence="5 6">
    <name type="scientific">Penicillium oxalicum (strain 114-2 / CGMCC 5302)</name>
    <name type="common">Penicillium decumbens</name>
    <dbReference type="NCBI Taxonomy" id="933388"/>
    <lineage>
        <taxon>Eukaryota</taxon>
        <taxon>Fungi</taxon>
        <taxon>Dikarya</taxon>
        <taxon>Ascomycota</taxon>
        <taxon>Pezizomycotina</taxon>
        <taxon>Eurotiomycetes</taxon>
        <taxon>Eurotiomycetidae</taxon>
        <taxon>Eurotiales</taxon>
        <taxon>Aspergillaceae</taxon>
        <taxon>Penicillium</taxon>
    </lineage>
</organism>
<dbReference type="Proteomes" id="UP000019376">
    <property type="component" value="Unassembled WGS sequence"/>
</dbReference>
<evidence type="ECO:0000313" key="5">
    <source>
        <dbReference type="EMBL" id="EPS33532.1"/>
    </source>
</evidence>
<dbReference type="SMART" id="SM00248">
    <property type="entry name" value="ANK"/>
    <property type="match status" value="14"/>
</dbReference>
<evidence type="ECO:0000256" key="2">
    <source>
        <dbReference type="ARBA" id="ARBA00023043"/>
    </source>
</evidence>
<dbReference type="PROSITE" id="PS50088">
    <property type="entry name" value="ANK_REPEAT"/>
    <property type="match status" value="3"/>
</dbReference>
<feature type="region of interest" description="Disordered" evidence="4">
    <location>
        <begin position="273"/>
        <end position="308"/>
    </location>
</feature>
<evidence type="ECO:0000256" key="1">
    <source>
        <dbReference type="ARBA" id="ARBA00022737"/>
    </source>
</evidence>
<dbReference type="PhylomeDB" id="S8BEN8"/>
<gene>
    <name evidence="5" type="ORF">PDE_08494</name>
</gene>
<dbReference type="STRING" id="933388.S8BEN8"/>
<dbReference type="InterPro" id="IPR036770">
    <property type="entry name" value="Ankyrin_rpt-contain_sf"/>
</dbReference>
<feature type="compositionally biased region" description="Low complexity" evidence="4">
    <location>
        <begin position="185"/>
        <end position="205"/>
    </location>
</feature>
<feature type="repeat" description="ANK" evidence="3">
    <location>
        <begin position="679"/>
        <end position="711"/>
    </location>
</feature>
<name>S8BEN8_PENO1</name>
<dbReference type="Pfam" id="PF13637">
    <property type="entry name" value="Ank_4"/>
    <property type="match status" value="1"/>
</dbReference>
<dbReference type="HOGENOM" id="CLU_014021_0_0_1"/>
<feature type="compositionally biased region" description="Polar residues" evidence="4">
    <location>
        <begin position="277"/>
        <end position="290"/>
    </location>
</feature>
<dbReference type="AlphaFoldDB" id="S8BEN8"/>
<dbReference type="PANTHER" id="PTHR24198">
    <property type="entry name" value="ANKYRIN REPEAT AND PROTEIN KINASE DOMAIN-CONTAINING PROTEIN"/>
    <property type="match status" value="1"/>
</dbReference>
<dbReference type="InterPro" id="IPR002110">
    <property type="entry name" value="Ankyrin_rpt"/>
</dbReference>
<keyword evidence="2 3" id="KW-0040">ANK repeat</keyword>
<evidence type="ECO:0000313" key="6">
    <source>
        <dbReference type="Proteomes" id="UP000019376"/>
    </source>
</evidence>
<dbReference type="OrthoDB" id="20872at2759"/>
<dbReference type="Gene3D" id="1.25.40.20">
    <property type="entry name" value="Ankyrin repeat-containing domain"/>
    <property type="match status" value="3"/>
</dbReference>
<keyword evidence="6" id="KW-1185">Reference proteome</keyword>
<feature type="region of interest" description="Disordered" evidence="4">
    <location>
        <begin position="185"/>
        <end position="220"/>
    </location>
</feature>
<feature type="repeat" description="ANK" evidence="3">
    <location>
        <begin position="586"/>
        <end position="618"/>
    </location>
</feature>
<feature type="repeat" description="ANK" evidence="3">
    <location>
        <begin position="394"/>
        <end position="426"/>
    </location>
</feature>
<proteinExistence type="predicted"/>
<dbReference type="eggNOG" id="KOG4177">
    <property type="taxonomic scope" value="Eukaryota"/>
</dbReference>
<feature type="compositionally biased region" description="Basic and acidic residues" evidence="4">
    <location>
        <begin position="291"/>
        <end position="305"/>
    </location>
</feature>
<dbReference type="SUPFAM" id="SSF48403">
    <property type="entry name" value="Ankyrin repeat"/>
    <property type="match status" value="2"/>
</dbReference>
<reference evidence="5 6" key="1">
    <citation type="journal article" date="2013" name="PLoS ONE">
        <title>Genomic and secretomic analyses reveal unique features of the lignocellulolytic enzyme system of Penicillium decumbens.</title>
        <authorList>
            <person name="Liu G."/>
            <person name="Zhang L."/>
            <person name="Wei X."/>
            <person name="Zou G."/>
            <person name="Qin Y."/>
            <person name="Ma L."/>
            <person name="Li J."/>
            <person name="Zheng H."/>
            <person name="Wang S."/>
            <person name="Wang C."/>
            <person name="Xun L."/>
            <person name="Zhao G.-P."/>
            <person name="Zhou Z."/>
            <person name="Qu Y."/>
        </authorList>
    </citation>
    <scope>NUCLEOTIDE SEQUENCE [LARGE SCALE GENOMIC DNA]</scope>
    <source>
        <strain evidence="6">114-2 / CGMCC 5302</strain>
    </source>
</reference>